<name>A0A556N3W2_9FLAO</name>
<reference evidence="2 3" key="1">
    <citation type="submission" date="2019-07" db="EMBL/GenBank/DDBJ databases">
        <authorList>
            <person name="Huq M.A."/>
        </authorList>
    </citation>
    <scope>NUCLEOTIDE SEQUENCE [LARGE SCALE GENOMIC DNA]</scope>
    <source>
        <strain evidence="2 3">MAH-3</strain>
    </source>
</reference>
<gene>
    <name evidence="2" type="ORF">FO442_06335</name>
</gene>
<dbReference type="Proteomes" id="UP000316008">
    <property type="component" value="Unassembled WGS sequence"/>
</dbReference>
<comment type="caution">
    <text evidence="2">The sequence shown here is derived from an EMBL/GenBank/DDBJ whole genome shotgun (WGS) entry which is preliminary data.</text>
</comment>
<dbReference type="InterPro" id="IPR056695">
    <property type="entry name" value="DUF7793"/>
</dbReference>
<dbReference type="OrthoDB" id="1358466at2"/>
<dbReference type="EMBL" id="VLPL01000002">
    <property type="protein sequence ID" value="TSJ46775.1"/>
    <property type="molecule type" value="Genomic_DNA"/>
</dbReference>
<accession>A0A556N3W2</accession>
<evidence type="ECO:0000313" key="2">
    <source>
        <dbReference type="EMBL" id="TSJ46775.1"/>
    </source>
</evidence>
<dbReference type="Gene3D" id="3.40.970.30">
    <property type="entry name" value="yp_829618.1 like domains"/>
    <property type="match status" value="1"/>
</dbReference>
<protein>
    <submittedName>
        <fullName evidence="2">STAS/SEC14 domain-containing protein</fullName>
    </submittedName>
</protein>
<dbReference type="Pfam" id="PF25056">
    <property type="entry name" value="DUF7793"/>
    <property type="match status" value="1"/>
</dbReference>
<evidence type="ECO:0000259" key="1">
    <source>
        <dbReference type="Pfam" id="PF25056"/>
    </source>
</evidence>
<evidence type="ECO:0000313" key="3">
    <source>
        <dbReference type="Proteomes" id="UP000316008"/>
    </source>
</evidence>
<keyword evidence="3" id="KW-1185">Reference proteome</keyword>
<feature type="domain" description="DUF7793" evidence="1">
    <location>
        <begin position="31"/>
        <end position="130"/>
    </location>
</feature>
<proteinExistence type="predicted"/>
<dbReference type="RefSeq" id="WP_144332312.1">
    <property type="nucleotide sequence ID" value="NZ_VLPL01000002.1"/>
</dbReference>
<dbReference type="AlphaFoldDB" id="A0A556N3W2"/>
<organism evidence="2 3">
    <name type="scientific">Fluviicola chungangensis</name>
    <dbReference type="NCBI Taxonomy" id="2597671"/>
    <lineage>
        <taxon>Bacteria</taxon>
        <taxon>Pseudomonadati</taxon>
        <taxon>Bacteroidota</taxon>
        <taxon>Flavobacteriia</taxon>
        <taxon>Flavobacteriales</taxon>
        <taxon>Crocinitomicaceae</taxon>
        <taxon>Fluviicola</taxon>
    </lineage>
</organism>
<sequence>MKLEELLQNPIIGESELAKYWRVDEQTIYAESKPSNRTVETIASNVALVKSLNGYQPVKLIISIAKSPVPDKATRELAAKELPLTYSAMAMIAPNKLTGFIINLIYGMKKPPIPMKTFSNFEDAHRWISKADVTK</sequence>